<keyword evidence="2" id="KW-0012">Acyltransferase</keyword>
<dbReference type="EMBL" id="CAFBLT010000001">
    <property type="protein sequence ID" value="CAB4866227.1"/>
    <property type="molecule type" value="Genomic_DNA"/>
</dbReference>
<keyword evidence="1" id="KW-0808">Transferase</keyword>
<name>A0A6J7D5X2_9ZZZZ</name>
<evidence type="ECO:0000256" key="2">
    <source>
        <dbReference type="ARBA" id="ARBA00023315"/>
    </source>
</evidence>
<evidence type="ECO:0000313" key="5">
    <source>
        <dbReference type="EMBL" id="CAB4866227.1"/>
    </source>
</evidence>
<dbReference type="CDD" id="cd04301">
    <property type="entry name" value="NAT_SF"/>
    <property type="match status" value="1"/>
</dbReference>
<evidence type="ECO:0000259" key="3">
    <source>
        <dbReference type="PROSITE" id="PS51186"/>
    </source>
</evidence>
<dbReference type="PANTHER" id="PTHR43877">
    <property type="entry name" value="AMINOALKYLPHOSPHONATE N-ACETYLTRANSFERASE-RELATED-RELATED"/>
    <property type="match status" value="1"/>
</dbReference>
<accession>A0A6J7D5X2</accession>
<dbReference type="InterPro" id="IPR000182">
    <property type="entry name" value="GNAT_dom"/>
</dbReference>
<dbReference type="GO" id="GO:0016747">
    <property type="term" value="F:acyltransferase activity, transferring groups other than amino-acyl groups"/>
    <property type="evidence" value="ECO:0007669"/>
    <property type="project" value="InterPro"/>
</dbReference>
<sequence length="149" mass="16487">MPSILIRDAHQGDIDRFVELITLGALGASVERSDDRDSYQAAFDEIERSPSSLLVAEKDSIVVGGLQLIVFRHLQYNGGLCAELESVHVHPDLRGQGIGGALVEAAVERARILGCYRVQLTSNSKRDNAHRFYESHGFTQSHKGFKRLL</sequence>
<dbReference type="Gene3D" id="3.40.630.30">
    <property type="match status" value="1"/>
</dbReference>
<proteinExistence type="predicted"/>
<dbReference type="PANTHER" id="PTHR43877:SF1">
    <property type="entry name" value="ACETYLTRANSFERASE"/>
    <property type="match status" value="1"/>
</dbReference>
<evidence type="ECO:0000256" key="1">
    <source>
        <dbReference type="ARBA" id="ARBA00022679"/>
    </source>
</evidence>
<organism evidence="5">
    <name type="scientific">freshwater metagenome</name>
    <dbReference type="NCBI Taxonomy" id="449393"/>
    <lineage>
        <taxon>unclassified sequences</taxon>
        <taxon>metagenomes</taxon>
        <taxon>ecological metagenomes</taxon>
    </lineage>
</organism>
<dbReference type="EMBL" id="CAFABE010000024">
    <property type="protein sequence ID" value="CAB4825026.1"/>
    <property type="molecule type" value="Genomic_DNA"/>
</dbReference>
<dbReference type="InterPro" id="IPR016181">
    <property type="entry name" value="Acyl_CoA_acyltransferase"/>
</dbReference>
<dbReference type="PROSITE" id="PS51186">
    <property type="entry name" value="GNAT"/>
    <property type="match status" value="1"/>
</dbReference>
<reference evidence="5" key="1">
    <citation type="submission" date="2020-05" db="EMBL/GenBank/DDBJ databases">
        <authorList>
            <person name="Chiriac C."/>
            <person name="Salcher M."/>
            <person name="Ghai R."/>
            <person name="Kavagutti S V."/>
        </authorList>
    </citation>
    <scope>NUCLEOTIDE SEQUENCE</scope>
</reference>
<protein>
    <submittedName>
        <fullName evidence="5">Unannotated protein</fullName>
    </submittedName>
</protein>
<evidence type="ECO:0000313" key="4">
    <source>
        <dbReference type="EMBL" id="CAB4825026.1"/>
    </source>
</evidence>
<dbReference type="SUPFAM" id="SSF55729">
    <property type="entry name" value="Acyl-CoA N-acyltransferases (Nat)"/>
    <property type="match status" value="1"/>
</dbReference>
<dbReference type="EMBL" id="CAFBPM010000005">
    <property type="protein sequence ID" value="CAB5018066.1"/>
    <property type="molecule type" value="Genomic_DNA"/>
</dbReference>
<dbReference type="InterPro" id="IPR050832">
    <property type="entry name" value="Bact_Acetyltransf"/>
</dbReference>
<evidence type="ECO:0000313" key="6">
    <source>
        <dbReference type="EMBL" id="CAB5018066.1"/>
    </source>
</evidence>
<dbReference type="Pfam" id="PF00583">
    <property type="entry name" value="Acetyltransf_1"/>
    <property type="match status" value="1"/>
</dbReference>
<gene>
    <name evidence="4" type="ORF">UFOPK3164_00688</name>
    <name evidence="5" type="ORF">UFOPK3427_00503</name>
    <name evidence="6" type="ORF">UFOPK4112_00734</name>
</gene>
<feature type="domain" description="N-acetyltransferase" evidence="3">
    <location>
        <begin position="4"/>
        <end position="149"/>
    </location>
</feature>
<dbReference type="AlphaFoldDB" id="A0A6J7D5X2"/>